<feature type="region of interest" description="C-terminal hotdog fold" evidence="9">
    <location>
        <begin position="1088"/>
        <end position="1241"/>
    </location>
</feature>
<feature type="region of interest" description="Disordered" evidence="10">
    <location>
        <begin position="2440"/>
        <end position="2526"/>
    </location>
</feature>
<feature type="compositionally biased region" description="Basic and acidic residues" evidence="10">
    <location>
        <begin position="2513"/>
        <end position="2526"/>
    </location>
</feature>
<dbReference type="SUPFAM" id="SSF47336">
    <property type="entry name" value="ACP-like"/>
    <property type="match status" value="2"/>
</dbReference>
<dbReference type="SUPFAM" id="SSF55048">
    <property type="entry name" value="Probable ACP-binding domain of malonyl-CoA ACP transacylase"/>
    <property type="match status" value="1"/>
</dbReference>
<dbReference type="GO" id="GO:0032259">
    <property type="term" value="P:methylation"/>
    <property type="evidence" value="ECO:0007669"/>
    <property type="project" value="UniProtKB-KW"/>
</dbReference>
<dbReference type="Proteomes" id="UP001147733">
    <property type="component" value="Unassembled WGS sequence"/>
</dbReference>
<organism evidence="14 15">
    <name type="scientific">Penicillium citrinum</name>
    <dbReference type="NCBI Taxonomy" id="5077"/>
    <lineage>
        <taxon>Eukaryota</taxon>
        <taxon>Fungi</taxon>
        <taxon>Dikarya</taxon>
        <taxon>Ascomycota</taxon>
        <taxon>Pezizomycotina</taxon>
        <taxon>Eurotiomycetes</taxon>
        <taxon>Eurotiomycetidae</taxon>
        <taxon>Eurotiales</taxon>
        <taxon>Aspergillaceae</taxon>
        <taxon>Penicillium</taxon>
    </lineage>
</organism>
<dbReference type="InterPro" id="IPR057326">
    <property type="entry name" value="KR_dom"/>
</dbReference>
<evidence type="ECO:0000256" key="6">
    <source>
        <dbReference type="ARBA" id="ARBA00022737"/>
    </source>
</evidence>
<dbReference type="GO" id="GO:0004312">
    <property type="term" value="F:fatty acid synthase activity"/>
    <property type="evidence" value="ECO:0007669"/>
    <property type="project" value="TreeGrafter"/>
</dbReference>
<dbReference type="InterPro" id="IPR013968">
    <property type="entry name" value="PKS_KR"/>
</dbReference>
<dbReference type="InterPro" id="IPR032821">
    <property type="entry name" value="PKS_assoc"/>
</dbReference>
<dbReference type="PANTHER" id="PTHR43775">
    <property type="entry name" value="FATTY ACID SYNTHASE"/>
    <property type="match status" value="1"/>
</dbReference>
<dbReference type="InterPro" id="IPR020845">
    <property type="entry name" value="AMP-binding_CS"/>
</dbReference>
<dbReference type="CDD" id="cd05930">
    <property type="entry name" value="A_NRPS"/>
    <property type="match status" value="1"/>
</dbReference>
<name>A0A9W9TM28_PENCI</name>
<evidence type="ECO:0000259" key="13">
    <source>
        <dbReference type="PROSITE" id="PS52019"/>
    </source>
</evidence>
<dbReference type="Pfam" id="PF08659">
    <property type="entry name" value="KR"/>
    <property type="match status" value="1"/>
</dbReference>
<dbReference type="InterPro" id="IPR020807">
    <property type="entry name" value="PKS_DH"/>
</dbReference>
<dbReference type="SUPFAM" id="SSF52777">
    <property type="entry name" value="CoA-dependent acyltransferases"/>
    <property type="match status" value="2"/>
</dbReference>
<dbReference type="Pfam" id="PF02801">
    <property type="entry name" value="Ketoacyl-synt_C"/>
    <property type="match status" value="1"/>
</dbReference>
<dbReference type="Gene3D" id="3.10.129.110">
    <property type="entry name" value="Polyketide synthase dehydratase"/>
    <property type="match status" value="1"/>
</dbReference>
<dbReference type="Pfam" id="PF14765">
    <property type="entry name" value="PS-DH"/>
    <property type="match status" value="1"/>
</dbReference>
<dbReference type="CDD" id="cd00833">
    <property type="entry name" value="PKS"/>
    <property type="match status" value="1"/>
</dbReference>
<dbReference type="PROSITE" id="PS00606">
    <property type="entry name" value="KS3_1"/>
    <property type="match status" value="1"/>
</dbReference>
<dbReference type="Gene3D" id="3.30.559.30">
    <property type="entry name" value="Nonribosomal peptide synthetase, condensation domain"/>
    <property type="match status" value="1"/>
</dbReference>
<evidence type="ECO:0000259" key="12">
    <source>
        <dbReference type="PROSITE" id="PS52004"/>
    </source>
</evidence>
<dbReference type="Pfam" id="PF08242">
    <property type="entry name" value="Methyltransf_12"/>
    <property type="match status" value="1"/>
</dbReference>
<dbReference type="GO" id="GO:0016874">
    <property type="term" value="F:ligase activity"/>
    <property type="evidence" value="ECO:0007669"/>
    <property type="project" value="UniProtKB-KW"/>
</dbReference>
<dbReference type="InterPro" id="IPR018201">
    <property type="entry name" value="Ketoacyl_synth_AS"/>
</dbReference>
<dbReference type="InterPro" id="IPR014031">
    <property type="entry name" value="Ketoacyl_synth_C"/>
</dbReference>
<dbReference type="PROSITE" id="PS52004">
    <property type="entry name" value="KS3_2"/>
    <property type="match status" value="1"/>
</dbReference>
<keyword evidence="15" id="KW-1185">Reference proteome</keyword>
<dbReference type="InterPro" id="IPR023213">
    <property type="entry name" value="CAT-like_dom_sf"/>
</dbReference>
<dbReference type="Pfam" id="PF00501">
    <property type="entry name" value="AMP-binding"/>
    <property type="match status" value="1"/>
</dbReference>
<evidence type="ECO:0000256" key="7">
    <source>
        <dbReference type="ARBA" id="ARBA00023268"/>
    </source>
</evidence>
<dbReference type="PROSITE" id="PS00455">
    <property type="entry name" value="AMP_BINDING"/>
    <property type="match status" value="1"/>
</dbReference>
<dbReference type="GO" id="GO:1901336">
    <property type="term" value="P:lactone biosynthetic process"/>
    <property type="evidence" value="ECO:0007669"/>
    <property type="project" value="UniProtKB-ARBA"/>
</dbReference>
<dbReference type="Gene3D" id="3.30.559.10">
    <property type="entry name" value="Chloramphenicol acetyltransferase-like domain"/>
    <property type="match status" value="1"/>
</dbReference>
<dbReference type="InterPro" id="IPR001227">
    <property type="entry name" value="Ac_transferase_dom_sf"/>
</dbReference>
<protein>
    <submittedName>
        <fullName evidence="14">Lovastatin nonaketide synthase</fullName>
    </submittedName>
</protein>
<accession>A0A9W9TM28</accession>
<dbReference type="SUPFAM" id="SSF51735">
    <property type="entry name" value="NAD(P)-binding Rossmann-fold domains"/>
    <property type="match status" value="2"/>
</dbReference>
<dbReference type="SUPFAM" id="SSF53901">
    <property type="entry name" value="Thiolase-like"/>
    <property type="match status" value="1"/>
</dbReference>
<keyword evidence="5" id="KW-0808">Transferase</keyword>
<dbReference type="InterPro" id="IPR020806">
    <property type="entry name" value="PKS_PP-bd"/>
</dbReference>
<dbReference type="FunFam" id="3.40.47.10:FF:000019">
    <property type="entry name" value="Polyketide synthase type I"/>
    <property type="match status" value="1"/>
</dbReference>
<gene>
    <name evidence="14" type="ORF">N7469_006089</name>
</gene>
<dbReference type="GO" id="GO:0004315">
    <property type="term" value="F:3-oxoacyl-[acyl-carrier-protein] synthase activity"/>
    <property type="evidence" value="ECO:0007669"/>
    <property type="project" value="InterPro"/>
</dbReference>
<dbReference type="InterPro" id="IPR036736">
    <property type="entry name" value="ACP-like_sf"/>
</dbReference>
<dbReference type="InterPro" id="IPR001242">
    <property type="entry name" value="Condensation_dom"/>
</dbReference>
<dbReference type="Pfam" id="PF21089">
    <property type="entry name" value="PKS_DH_N"/>
    <property type="match status" value="1"/>
</dbReference>
<dbReference type="PROSITE" id="PS50075">
    <property type="entry name" value="CARRIER"/>
    <property type="match status" value="2"/>
</dbReference>
<dbReference type="InterPro" id="IPR049900">
    <property type="entry name" value="PKS_mFAS_DH"/>
</dbReference>
<evidence type="ECO:0000313" key="14">
    <source>
        <dbReference type="EMBL" id="KAJ5231501.1"/>
    </source>
</evidence>
<dbReference type="CDD" id="cd19532">
    <property type="entry name" value="C_PKS-NRPS"/>
    <property type="match status" value="1"/>
</dbReference>
<dbReference type="Gene3D" id="3.40.50.150">
    <property type="entry name" value="Vaccinia Virus protein VP39"/>
    <property type="match status" value="1"/>
</dbReference>
<dbReference type="InterPro" id="IPR036291">
    <property type="entry name" value="NAD(P)-bd_dom_sf"/>
</dbReference>
<dbReference type="InterPro" id="IPR049551">
    <property type="entry name" value="PKS_DH_C"/>
</dbReference>
<dbReference type="PROSITE" id="PS52019">
    <property type="entry name" value="PKS_MFAS_DH"/>
    <property type="match status" value="1"/>
</dbReference>
<dbReference type="Pfam" id="PF00109">
    <property type="entry name" value="ketoacyl-synt"/>
    <property type="match status" value="1"/>
</dbReference>
<dbReference type="CDD" id="cd02440">
    <property type="entry name" value="AdoMet_MTases"/>
    <property type="match status" value="1"/>
</dbReference>
<dbReference type="InterPro" id="IPR009081">
    <property type="entry name" value="PP-bd_ACP"/>
</dbReference>
<feature type="compositionally biased region" description="Polar residues" evidence="10">
    <location>
        <begin position="2440"/>
        <end position="2455"/>
    </location>
</feature>
<dbReference type="Pfam" id="PF00698">
    <property type="entry name" value="Acyl_transf_1"/>
    <property type="match status" value="1"/>
</dbReference>
<dbReference type="SMART" id="SM00822">
    <property type="entry name" value="PKS_KR"/>
    <property type="match status" value="1"/>
</dbReference>
<dbReference type="SMART" id="SM00827">
    <property type="entry name" value="PKS_AT"/>
    <property type="match status" value="1"/>
</dbReference>
<dbReference type="InterPro" id="IPR016039">
    <property type="entry name" value="Thiolase-like"/>
</dbReference>
<dbReference type="OrthoDB" id="329835at2759"/>
<evidence type="ECO:0000256" key="10">
    <source>
        <dbReference type="SAM" id="MobiDB-lite"/>
    </source>
</evidence>
<dbReference type="SUPFAM" id="SSF56801">
    <property type="entry name" value="Acetyl-CoA synthetase-like"/>
    <property type="match status" value="1"/>
</dbReference>
<dbReference type="InterPro" id="IPR042104">
    <property type="entry name" value="PKS_dehydratase_sf"/>
</dbReference>
<dbReference type="Gene3D" id="3.30.300.30">
    <property type="match status" value="1"/>
</dbReference>
<evidence type="ECO:0000256" key="3">
    <source>
        <dbReference type="ARBA" id="ARBA00022598"/>
    </source>
</evidence>
<dbReference type="InterPro" id="IPR014030">
    <property type="entry name" value="Ketoacyl_synth_N"/>
</dbReference>
<dbReference type="GO" id="GO:0008168">
    <property type="term" value="F:methyltransferase activity"/>
    <property type="evidence" value="ECO:0007669"/>
    <property type="project" value="UniProtKB-KW"/>
</dbReference>
<dbReference type="InterPro" id="IPR000873">
    <property type="entry name" value="AMP-dep_synth/lig_dom"/>
</dbReference>
<dbReference type="Gene3D" id="3.40.50.12780">
    <property type="entry name" value="N-terminal domain of ligase-like"/>
    <property type="match status" value="1"/>
</dbReference>
<dbReference type="Pfam" id="PF07993">
    <property type="entry name" value="NAD_binding_4"/>
    <property type="match status" value="1"/>
</dbReference>
<dbReference type="GO" id="GO:0009403">
    <property type="term" value="P:toxin biosynthetic process"/>
    <property type="evidence" value="ECO:0007669"/>
    <property type="project" value="UniProtKB-ARBA"/>
</dbReference>
<keyword evidence="3" id="KW-0436">Ligase</keyword>
<dbReference type="InterPro" id="IPR042099">
    <property type="entry name" value="ANL_N_sf"/>
</dbReference>
<evidence type="ECO:0000256" key="2">
    <source>
        <dbReference type="ARBA" id="ARBA00022553"/>
    </source>
</evidence>
<feature type="region of interest" description="N-terminal hotdog fold" evidence="9">
    <location>
        <begin position="937"/>
        <end position="1073"/>
    </location>
</feature>
<dbReference type="InterPro" id="IPR016035">
    <property type="entry name" value="Acyl_Trfase/lysoPLipase"/>
</dbReference>
<dbReference type="Gene3D" id="3.40.47.10">
    <property type="match status" value="1"/>
</dbReference>
<dbReference type="SMART" id="SM00823">
    <property type="entry name" value="PKS_PP"/>
    <property type="match status" value="1"/>
</dbReference>
<sequence length="3944" mass="435180">MASVEPIAIIGSACRFPGDTEKPSELWELLKAPKDLLRQIPPDRFDAQAFYHPDGHHHGTSNVRHSYFLNQDPTAFDSGFFNIPVGEAEAIDPQQRMLMETVYESLCAGGQTIEQLRGSSTSVFVGVMCGDWEGMVGRDLETYPQYGATGTSRSIMSNRISYYFDWHGPCMTIDTACSSSLVAVHQAIQTLRSGESKVAIAAGANLILSPAMYVAESKLSMLSPSGRSRMWDKDVDGYARGEGIASVVLKPLSVAIRDNDNIECLIRGTGVNQDGRTPGLTMPSGNAQASLIRDTYRRANLNIDDPKDWPQFFHAHGTGTAAGDPQEAQAISQAFDQRKNPDNKLYVGSIKTIIGHTEGTAGLASLIGTSLALRNGIIPPNMHFNTLNPRLEPFYQNLEVPTRCMPWPTTSPAETRRASINSFGFGGTNAHAILEAYNAPQKAPALTGTSSALSTPIFGPLVFSAASESSLRTILSSYLEYLHSTKDVNLYDLAYSLQSRTSTLSHRVYTTGTTKEEICSQIGAMISGQMESSIAERQLVKHSPKVLGVFTGQGSQWARMGARLVETSPFVVQRLSELDKSLSELPVHQRPLWAIQDLILDEAEVSKMSEAAISQPVCTAIQIVLVDLIRFAGIQFNALVGHSSGEIGAAYASGLISARDAIRAAYYRGLYAHLAKSPNGKKGSMLAVGTTIEDATEFCELENFEGRIQVAAQNSPSSITLSGDEDAVLEAIEIFKDEDKFARQLKVDTAYHSAHVLPCGESYRKALEQFEFDTPMPTQSKWYSSVYEGDIMCFDQLGSQYWIDNMANPVLFGPAVSKAWSDSGPFDMVIEVGPHPVLKTPCLDTIEGISGDRPPYSGLLNRGKDDIQSFSNALGFIWTHLGAGSIDFENFERAISNNTSPRQFIADLPKYPFDYSRKLMSLSRRSDLNMSIQAAPHPLLGRRCSDRETSSLVQWRNILNPKEIPWLKGHQIQNQMTFPATGYLSLIIEAIRAYVGVFDIGLIAVRDLRIHRAMVFNDDSPDIELLNELHIIERTSNNVTAQFSCSMSALQDRKSFTMASTAEGKVEATITRPQAEALPNIEIDGLNLSSVDTERFYKFLSGIGYNYATPFCGTGSIHRKADYATGSIVDQSGNEWEDQLVSHPGLLDTALQTSFAALCCPGDERLWTLHLPTSIRSVVINPYFTPLGTGKQAELRYVTCTSQAQDATFFADIHLLTSDSSETVLQIEGVELVPLSPALPKYDSVLFSRFDYKLAHPDGEAAASVTTYNHRDLELVIDSERISFYYFRRLLELVSDQELASSLSHYRYLINYAAVMVPPVLRGEHPHIPSSAQYDTQAFIEELVAKHHSNVSVRLLQSVGENLPCTIQSGSNILEHMTKDSMLDKIYEEGFGLDQMNDFIAHMVCQIAHRYPRMSIFEIGAGTGGSTKRITQALGSAFSSYTYTDISSSFFNKAQEMFKEFEDRITFKTFDMNQTPESQGFAEGSYDIVIGSNVLHATNDMERMMQNVRRLLKPGGYVIILEIVDNNCLRVGLTMGSLPGWWLGAESGRKYGPTLTLPQWDSLLSSCGFAGIETSTPSIHPLIPLHVFCAQAVDERIQALRDPLAQDTSSSFSMGSHLVELNEENLPKGSTVLSLTELDEPLFRVSTAQKFNALKIIWRQSKNILWVTSGARAENPHSQMINGIGRCMRSEHPNITLQILDIDRMSECSTTLIAEHLARLEMLGIWSTELQGGKYLWSLEPEVYIEDQKSVIPRLYPCDASNKRYNTTRRIVMEDINPKEDDFSISIRKDSCEVQQCSPIRIRQPSHFSGDMRTIRIEYFMLSALSIAEGARLRICVGVDTVTKQCLLAASPVSESPAVIPAAWCIPLGQANPLILLGAVSSYFAARGIIKSLSDGDKLVLHDPASSVVDPLMDMSRRRHMSLFITTSKKDNASERQYVDANSTERMVRGLLPLDTTKFLDFCADSKASKIISRCLPHNCVTIDPASILCAELGVLPSVRIGEVADELALAFSKAISTTNGVTDTPIIRLGNISNHSIAIGDRFAVVDCTESSVPAVIRPIDDATLFRGDKTYFMVGLSGQLGQSLCKWMVTHGAKYVVLTSRRPKANPKFDRLMQQMGAVVKFLSMDITDRESTRQCYETVINTMPPIAGVANGAMLLRDDLFDKMSYEDFMTVIAPKVAGSLNLEEIFFDVSLDFFIFFSSTTAVLGNSGQSNYAAANQFMSSLAAKRKMRGAAASSIDISAIIGIGYVERDDVVDEFTFTKMGYRPMSEQDLQYAFAEAMLIGKPDYQGPCELVTGISPVHIGEQVSDEFFRDLKFGHYITERLEQQAVMGSSSHSLSVKAQLAKAQTKASVFSIIKDAFMKRLRRMLAILPEEPINEKTTFVEQGIDSLMAVEVRSWFFKELGVDFPVLKILGGSSIADILAEAARVLPISIVDSSNLKEGQPGKETSSIQAAIPIEEETNSPERYVVTTTSTGSSSDTDDSQVKAVHSEIDRPQYSTASSNVSSMSLKPEDLDQSSKGKEEVTENLDEISCPMSFGQRAFWFLDEYLADKTAFNMAVMVKITGPIRIADLEEAVILMADRHEIFRTRFTWMGEGDEREPIQSIKPNSSLRLTKMDIDSESEAQKVLESVRNETWELSGNETAKVLLLTLTNGVHFLILSMHHIMADGYSFSVLLNDLDVAYMSKVLPPLPFESQYRSFASQQKRLHEIGGTNEAIQYFRKTLSPTSAFNQPIQLLPFAKSSTRKALTVYSQEEAKVLISSDLKNKVRNLARKHQSTSFHVYLSALQLMLFNLLPENTRDIVIGIADANRGNKNFLQSVGLFLNLLPLRFYRSTPGTTLASTIQNARDLAYSALTHSEVPFDILLQELNVPRSSEYTPLFQVFVDYKQVAQDLSSWAGCKLSDETWRNTSAGYDLVLDIHENVNTAATIHLRLQSTLYSKESTDMLLRSYVNVLEYMTNAAHNTVEGVPAWSPHDIQATLNTGRGVSLESQWPSTICDRLDDLISIYGSKTAIKDGYGIELTYEQMGRRVDSIANAILALGTKPGAIVGVLQEPSADWICSMMAILRTACVYLPLDLRLSIPRLASIVRAATPSVVLTDHTTVDKVDVIGASHAVKVLVSGLQDSDTTERPPNCARFDAPAVLLFTSGTTGEPKGIIMSNENLVANAEANSRIYGEEPNLIVLQQSAFSFDFSLDQTLAALTNGGCLYVVPARSRGDPLAISEIILNERVTYTSSTPSEYDMWLRYADDTLRHCHSWRHAFSGGEVMSRHLPLQFQNLGLAKLRVFTGYGPAETTCFSTKYELNFQSLPDPLPAGFMLPGYSCVIVDENLQPVPNGVPGEIVIGGPCVVQGYLNNPQSTKQSFIPDTFFGSSRKVYRSGDRGRLFGDGTLYCDGRLEGDTQIKLRGFRIEVDEVEKAIIKHAEGAISQAIVTLRGGGEEGYLVAHVVFASKFTLEIREKIIQTIRCGLPLPAYMRPSAIMTLDDIPRTAHLKVDRRMLKSLPVEFQKGKETSSTSSGSLTEAESKLSEMWRQVIPFDPGPLSPESDFFLVGGNSILLVRLQQLIRKSFSTAPELVDLMGASSLAFMAAVIEASRPTSAIDWEKEVQVPESFICAQDAFDSAQMRGNNSIKILLTGSRGYLGRNLLPSLVHDPRVARVYCLVRGSSSHEHNKDPKIEVIEGDISCSGFGISESAYAMLAAETDIIIHCAANRSLWDRYEVLRPDNFDSVKELARLVAAAGHVASIHVLSSGAIASYNRNSSSPPGDGSDGYLSTKWAAEKFLQNFTSFSRTPVYVHRPESFILSGHAADSEAQVGTVLDRFAAIAADIGLRPAFNGITGTIHLCPVDSVVQRICESVFESIKDDCRSDDHGELFNILNHGSTMRISVNQLEKRFSRDDSLRFMPSFPLLDWMGKAKRAGLEYFITSWELFMDSTNGVVSRR</sequence>
<dbReference type="GO" id="GO:0006633">
    <property type="term" value="P:fatty acid biosynthetic process"/>
    <property type="evidence" value="ECO:0007669"/>
    <property type="project" value="InterPro"/>
</dbReference>
<evidence type="ECO:0000313" key="15">
    <source>
        <dbReference type="Proteomes" id="UP001147733"/>
    </source>
</evidence>
<proteinExistence type="inferred from homology"/>
<dbReference type="InterPro" id="IPR020841">
    <property type="entry name" value="PKS_Beta-ketoAc_synthase_dom"/>
</dbReference>
<evidence type="ECO:0000256" key="1">
    <source>
        <dbReference type="ARBA" id="ARBA00022450"/>
    </source>
</evidence>
<dbReference type="GO" id="GO:0030639">
    <property type="term" value="P:polyketide biosynthetic process"/>
    <property type="evidence" value="ECO:0007669"/>
    <property type="project" value="UniProtKB-ARBA"/>
</dbReference>
<dbReference type="EMBL" id="JAPQKT010000005">
    <property type="protein sequence ID" value="KAJ5231501.1"/>
    <property type="molecule type" value="Genomic_DNA"/>
</dbReference>
<keyword evidence="4" id="KW-0489">Methyltransferase</keyword>
<evidence type="ECO:0000256" key="4">
    <source>
        <dbReference type="ARBA" id="ARBA00022603"/>
    </source>
</evidence>
<dbReference type="InterPro" id="IPR050091">
    <property type="entry name" value="PKS_NRPS_Biosynth_Enz"/>
</dbReference>
<dbReference type="InterPro" id="IPR049552">
    <property type="entry name" value="PKS_DH_N"/>
</dbReference>
<dbReference type="InterPro" id="IPR013120">
    <property type="entry name" value="FAR_NAD-bd"/>
</dbReference>
<dbReference type="InterPro" id="IPR029063">
    <property type="entry name" value="SAM-dependent_MTases_sf"/>
</dbReference>
<feature type="domain" description="PKS/mFAS DH" evidence="13">
    <location>
        <begin position="937"/>
        <end position="1241"/>
    </location>
</feature>
<feature type="compositionally biased region" description="Polar residues" evidence="10">
    <location>
        <begin position="2499"/>
        <end position="2511"/>
    </location>
</feature>
<dbReference type="GO" id="GO:0031177">
    <property type="term" value="F:phosphopantetheine binding"/>
    <property type="evidence" value="ECO:0007669"/>
    <property type="project" value="InterPro"/>
</dbReference>
<dbReference type="InterPro" id="IPR013217">
    <property type="entry name" value="Methyltransf_12"/>
</dbReference>
<dbReference type="SMART" id="SM00826">
    <property type="entry name" value="PKS_DH"/>
    <property type="match status" value="1"/>
</dbReference>
<keyword evidence="2" id="KW-0597">Phosphoprotein</keyword>
<dbReference type="RefSeq" id="XP_056500245.1">
    <property type="nucleotide sequence ID" value="XM_056645007.1"/>
</dbReference>
<dbReference type="SUPFAM" id="SSF52151">
    <property type="entry name" value="FabD/lysophospholipase-like"/>
    <property type="match status" value="1"/>
</dbReference>
<dbReference type="InterPro" id="IPR016036">
    <property type="entry name" value="Malonyl_transacylase_ACP-bd"/>
</dbReference>
<comment type="similarity">
    <text evidence="8">In the C-terminal section; belongs to the NRP synthetase family.</text>
</comment>
<dbReference type="PANTHER" id="PTHR43775:SF20">
    <property type="entry name" value="HYBRID PKS-NRPS SYNTHETASE APDA"/>
    <property type="match status" value="1"/>
</dbReference>
<comment type="caution">
    <text evidence="14">The sequence shown here is derived from an EMBL/GenBank/DDBJ whole genome shotgun (WGS) entry which is preliminary data.</text>
</comment>
<dbReference type="InterPro" id="IPR014043">
    <property type="entry name" value="Acyl_transferase_dom"/>
</dbReference>
<dbReference type="Gene3D" id="3.40.50.720">
    <property type="entry name" value="NAD(P)-binding Rossmann-like Domain"/>
    <property type="match status" value="3"/>
</dbReference>
<dbReference type="GeneID" id="81384174"/>
<feature type="domain" description="Ketosynthase family 3 (KS3)" evidence="12">
    <location>
        <begin position="4"/>
        <end position="436"/>
    </location>
</feature>
<evidence type="ECO:0000259" key="11">
    <source>
        <dbReference type="PROSITE" id="PS50075"/>
    </source>
</evidence>
<dbReference type="Pfam" id="PF00550">
    <property type="entry name" value="PP-binding"/>
    <property type="match status" value="2"/>
</dbReference>
<feature type="active site" description="Proton acceptor; for dehydratase activity" evidence="9">
    <location>
        <position position="970"/>
    </location>
</feature>
<keyword evidence="6" id="KW-0677">Repeat</keyword>
<feature type="domain" description="Carrier" evidence="11">
    <location>
        <begin position="3521"/>
        <end position="3598"/>
    </location>
</feature>
<keyword evidence="7" id="KW-0511">Multifunctional enzyme</keyword>
<dbReference type="Pfam" id="PF16197">
    <property type="entry name" value="KAsynt_C_assoc"/>
    <property type="match status" value="1"/>
</dbReference>
<evidence type="ECO:0000256" key="8">
    <source>
        <dbReference type="ARBA" id="ARBA00029443"/>
    </source>
</evidence>
<dbReference type="SMART" id="SM00825">
    <property type="entry name" value="PKS_KS"/>
    <property type="match status" value="1"/>
</dbReference>
<feature type="domain" description="Carrier" evidence="11">
    <location>
        <begin position="2357"/>
        <end position="2432"/>
    </location>
</feature>
<evidence type="ECO:0000256" key="5">
    <source>
        <dbReference type="ARBA" id="ARBA00022679"/>
    </source>
</evidence>
<reference evidence="14" key="2">
    <citation type="journal article" date="2023" name="IMA Fungus">
        <title>Comparative genomic study of the Penicillium genus elucidates a diverse pangenome and 15 lateral gene transfer events.</title>
        <authorList>
            <person name="Petersen C."/>
            <person name="Sorensen T."/>
            <person name="Nielsen M.R."/>
            <person name="Sondergaard T.E."/>
            <person name="Sorensen J.L."/>
            <person name="Fitzpatrick D.A."/>
            <person name="Frisvad J.C."/>
            <person name="Nielsen K.L."/>
        </authorList>
    </citation>
    <scope>NUCLEOTIDE SEQUENCE</scope>
    <source>
        <strain evidence="14">IBT 23319</strain>
    </source>
</reference>
<reference evidence="14" key="1">
    <citation type="submission" date="2022-11" db="EMBL/GenBank/DDBJ databases">
        <authorList>
            <person name="Petersen C."/>
        </authorList>
    </citation>
    <scope>NUCLEOTIDE SEQUENCE</scope>
    <source>
        <strain evidence="14">IBT 23319</strain>
    </source>
</reference>
<feature type="active site" description="Proton donor; for dehydratase activity" evidence="9">
    <location>
        <position position="1148"/>
    </location>
</feature>
<dbReference type="Pfam" id="PF00668">
    <property type="entry name" value="Condensation"/>
    <property type="match status" value="1"/>
</dbReference>
<dbReference type="Gene3D" id="1.10.1200.10">
    <property type="entry name" value="ACP-like"/>
    <property type="match status" value="2"/>
</dbReference>
<keyword evidence="1" id="KW-0596">Phosphopantetheine</keyword>
<dbReference type="InterPro" id="IPR045851">
    <property type="entry name" value="AMP-bd_C_sf"/>
</dbReference>
<evidence type="ECO:0000256" key="9">
    <source>
        <dbReference type="PROSITE-ProRule" id="PRU01363"/>
    </source>
</evidence>
<dbReference type="SUPFAM" id="SSF53335">
    <property type="entry name" value="S-adenosyl-L-methionine-dependent methyltransferases"/>
    <property type="match status" value="1"/>
</dbReference>
<dbReference type="Gene3D" id="3.40.366.10">
    <property type="entry name" value="Malonyl-Coenzyme A Acyl Carrier Protein, domain 2"/>
    <property type="match status" value="1"/>
</dbReference>